<comment type="caution">
    <text evidence="4">The sequence shown here is derived from an EMBL/GenBank/DDBJ whole genome shotgun (WGS) entry which is preliminary data.</text>
</comment>
<evidence type="ECO:0000313" key="4">
    <source>
        <dbReference type="EMBL" id="ONH68743.1"/>
    </source>
</evidence>
<dbReference type="InterPro" id="IPR001451">
    <property type="entry name" value="Hexapep"/>
</dbReference>
<reference evidence="5" key="1">
    <citation type="journal article" date="2017" name="Genome Announc.">
        <title>Genome sequences of Cyberlindnera fabianii 65, Pichia kudriavzevii 129, and Saccharomyces cerevisiae 131 isolated from fermented masau fruits in Zimbabwe.</title>
        <authorList>
            <person name="van Rijswijck I.M.H."/>
            <person name="Derks M.F.L."/>
            <person name="Abee T."/>
            <person name="de Ridder D."/>
            <person name="Smid E.J."/>
        </authorList>
    </citation>
    <scope>NUCLEOTIDE SEQUENCE [LARGE SCALE GENOMIC DNA]</scope>
    <source>
        <strain evidence="5">65</strain>
    </source>
</reference>
<dbReference type="Pfam" id="PF00132">
    <property type="entry name" value="Hexapep"/>
    <property type="match status" value="1"/>
</dbReference>
<dbReference type="PANTHER" id="PTHR23416">
    <property type="entry name" value="SIALIC ACID SYNTHASE-RELATED"/>
    <property type="match status" value="1"/>
</dbReference>
<comment type="similarity">
    <text evidence="1">Belongs to the transferase hexapeptide repeat family.</text>
</comment>
<dbReference type="VEuPathDB" id="FungiDB:BON22_1298"/>
<organism evidence="4 5">
    <name type="scientific">Cyberlindnera fabianii</name>
    <name type="common">Yeast</name>
    <name type="synonym">Hansenula fabianii</name>
    <dbReference type="NCBI Taxonomy" id="36022"/>
    <lineage>
        <taxon>Eukaryota</taxon>
        <taxon>Fungi</taxon>
        <taxon>Dikarya</taxon>
        <taxon>Ascomycota</taxon>
        <taxon>Saccharomycotina</taxon>
        <taxon>Saccharomycetes</taxon>
        <taxon>Phaffomycetales</taxon>
        <taxon>Phaffomycetaceae</taxon>
        <taxon>Cyberlindnera</taxon>
    </lineage>
</organism>
<dbReference type="Proteomes" id="UP000189513">
    <property type="component" value="Unassembled WGS sequence"/>
</dbReference>
<dbReference type="GO" id="GO:0008374">
    <property type="term" value="F:O-acyltransferase activity"/>
    <property type="evidence" value="ECO:0007669"/>
    <property type="project" value="TreeGrafter"/>
</dbReference>
<proteinExistence type="inferred from homology"/>
<dbReference type="Pfam" id="PF12464">
    <property type="entry name" value="Mac"/>
    <property type="match status" value="1"/>
</dbReference>
<dbReference type="GO" id="GO:0016407">
    <property type="term" value="F:acetyltransferase activity"/>
    <property type="evidence" value="ECO:0007669"/>
    <property type="project" value="InterPro"/>
</dbReference>
<dbReference type="InterPro" id="IPR011004">
    <property type="entry name" value="Trimer_LpxA-like_sf"/>
</dbReference>
<dbReference type="InterPro" id="IPR024688">
    <property type="entry name" value="Mac_dom"/>
</dbReference>
<feature type="domain" description="Maltose/galactoside acetyltransferase" evidence="3">
    <location>
        <begin position="29"/>
        <end position="89"/>
    </location>
</feature>
<dbReference type="Gene3D" id="2.160.10.10">
    <property type="entry name" value="Hexapeptide repeat proteins"/>
    <property type="match status" value="1"/>
</dbReference>
<dbReference type="SUPFAM" id="SSF51161">
    <property type="entry name" value="Trimeric LpxA-like enzymes"/>
    <property type="match status" value="1"/>
</dbReference>
<dbReference type="PANTHER" id="PTHR23416:SF54">
    <property type="entry name" value="ACETYLTRANSFERASE, CYSE_LACA_LPXA_NODL FAMILY (AFU_ORTHOLOGUE AFUA_2G08430)-RELATED"/>
    <property type="match status" value="1"/>
</dbReference>
<evidence type="ECO:0000256" key="1">
    <source>
        <dbReference type="ARBA" id="ARBA00007274"/>
    </source>
</evidence>
<sequence>MAQRLEKNTELIEWAYNNLEGIPKGSDDYERLISGMSYNCWAPELNVARLTRHERARRYGDLSIEGKSEAEFMKERYEYIKSVFGKVGANVYLEPPFNVDYGFNISVGDNFYANFNLTILDCSVVKIGNNCMTGPNVTITCATHPVDPYERNVKNVEWAREIIIGDNVWITTGVVICQGTVVGNGVTLGANCVIPPGKTVPDNCVVAGNPARIIKKLKGYVEPEPKEGVDYIK</sequence>
<dbReference type="OMA" id="CVILDCN"/>
<accession>A0A1V2LA61</accession>
<dbReference type="STRING" id="36022.A0A1V2LA61"/>
<protein>
    <submittedName>
        <fullName evidence="4">Maltose O-acetyltransferase</fullName>
    </submittedName>
</protein>
<dbReference type="EMBL" id="MPUK01000002">
    <property type="protein sequence ID" value="ONH68743.1"/>
    <property type="molecule type" value="Genomic_DNA"/>
</dbReference>
<keyword evidence="5" id="KW-1185">Reference proteome</keyword>
<evidence type="ECO:0000313" key="5">
    <source>
        <dbReference type="Proteomes" id="UP000189513"/>
    </source>
</evidence>
<dbReference type="InterPro" id="IPR051159">
    <property type="entry name" value="Hexapeptide_acetyltransf"/>
</dbReference>
<dbReference type="AlphaFoldDB" id="A0A1V2LA61"/>
<keyword evidence="2 4" id="KW-0808">Transferase</keyword>
<evidence type="ECO:0000256" key="2">
    <source>
        <dbReference type="ARBA" id="ARBA00022679"/>
    </source>
</evidence>
<gene>
    <name evidence="4" type="ORF">BON22_1298</name>
</gene>
<evidence type="ECO:0000259" key="3">
    <source>
        <dbReference type="SMART" id="SM01266"/>
    </source>
</evidence>
<name>A0A1V2LA61_CYBFA</name>
<dbReference type="SMART" id="SM01266">
    <property type="entry name" value="Mac"/>
    <property type="match status" value="1"/>
</dbReference>
<dbReference type="CDD" id="cd03357">
    <property type="entry name" value="LbH_MAT_GAT"/>
    <property type="match status" value="1"/>
</dbReference>